<dbReference type="SUPFAM" id="SSF46955">
    <property type="entry name" value="Putative DNA-binding domain"/>
    <property type="match status" value="1"/>
</dbReference>
<evidence type="ECO:0000259" key="1">
    <source>
        <dbReference type="Pfam" id="PF12728"/>
    </source>
</evidence>
<evidence type="ECO:0000313" key="2">
    <source>
        <dbReference type="EMBL" id="SHJ70839.1"/>
    </source>
</evidence>
<dbReference type="InterPro" id="IPR036388">
    <property type="entry name" value="WH-like_DNA-bd_sf"/>
</dbReference>
<dbReference type="Gene3D" id="1.10.10.10">
    <property type="entry name" value="Winged helix-like DNA-binding domain superfamily/Winged helix DNA-binding domain"/>
    <property type="match status" value="1"/>
</dbReference>
<dbReference type="EMBL" id="FQZQ01000012">
    <property type="protein sequence ID" value="SHJ70839.1"/>
    <property type="molecule type" value="Genomic_DNA"/>
</dbReference>
<evidence type="ECO:0000313" key="3">
    <source>
        <dbReference type="Proteomes" id="UP000183982"/>
    </source>
</evidence>
<protein>
    <submittedName>
        <fullName evidence="2">Helix-turn-helix domain-containing protein</fullName>
    </submittedName>
</protein>
<dbReference type="OrthoDB" id="9806994at2"/>
<dbReference type="InterPro" id="IPR009061">
    <property type="entry name" value="DNA-bd_dom_put_sf"/>
</dbReference>
<dbReference type="RefSeq" id="WP_083599318.1">
    <property type="nucleotide sequence ID" value="NZ_FQZQ01000012.1"/>
</dbReference>
<dbReference type="Pfam" id="PF12728">
    <property type="entry name" value="HTH_17"/>
    <property type="match status" value="1"/>
</dbReference>
<dbReference type="InterPro" id="IPR041657">
    <property type="entry name" value="HTH_17"/>
</dbReference>
<gene>
    <name evidence="2" type="ORF">SAMN05444000_1126</name>
</gene>
<name>A0A1M6LI22_9RHOB</name>
<accession>A0A1M6LI22</accession>
<keyword evidence="3" id="KW-1185">Reference proteome</keyword>
<dbReference type="AlphaFoldDB" id="A0A1M6LI22"/>
<dbReference type="Proteomes" id="UP000183982">
    <property type="component" value="Unassembled WGS sequence"/>
</dbReference>
<proteinExistence type="predicted"/>
<organism evidence="2 3">
    <name type="scientific">Shimia gijangensis</name>
    <dbReference type="NCBI Taxonomy" id="1470563"/>
    <lineage>
        <taxon>Bacteria</taxon>
        <taxon>Pseudomonadati</taxon>
        <taxon>Pseudomonadota</taxon>
        <taxon>Alphaproteobacteria</taxon>
        <taxon>Rhodobacterales</taxon>
        <taxon>Roseobacteraceae</taxon>
    </lineage>
</organism>
<sequence length="90" mass="10360">MAEIKFPNEFCSQRSAELSQDNMRPKSAAKYLDVSEPTLARWRQPHNQDIGPPFIRAKSGGCVIYRRKDLDAWLEQHRVGSRCKEEKPAS</sequence>
<feature type="domain" description="Helix-turn-helix" evidence="1">
    <location>
        <begin position="25"/>
        <end position="78"/>
    </location>
</feature>
<reference evidence="3" key="1">
    <citation type="submission" date="2016-11" db="EMBL/GenBank/DDBJ databases">
        <authorList>
            <person name="Varghese N."/>
            <person name="Submissions S."/>
        </authorList>
    </citation>
    <scope>NUCLEOTIDE SEQUENCE [LARGE SCALE GENOMIC DNA]</scope>
    <source>
        <strain evidence="3">DSM 100564</strain>
    </source>
</reference>
<dbReference type="STRING" id="1470563.SAMN05444000_1126"/>